<dbReference type="SUPFAM" id="SSF52047">
    <property type="entry name" value="RNI-like"/>
    <property type="match status" value="1"/>
</dbReference>
<comment type="caution">
    <text evidence="1">The sequence shown here is derived from an EMBL/GenBank/DDBJ whole genome shotgun (WGS) entry which is preliminary data.</text>
</comment>
<dbReference type="GeneID" id="63803464"/>
<accession>A0A1Y1WF50</accession>
<dbReference type="Proteomes" id="UP000193922">
    <property type="component" value="Unassembled WGS sequence"/>
</dbReference>
<name>A0A1Y1WF50_9FUNG</name>
<reference evidence="1 2" key="1">
    <citation type="submission" date="2016-07" db="EMBL/GenBank/DDBJ databases">
        <title>Pervasive Adenine N6-methylation of Active Genes in Fungi.</title>
        <authorList>
            <consortium name="DOE Joint Genome Institute"/>
            <person name="Mondo S.J."/>
            <person name="Dannebaum R.O."/>
            <person name="Kuo R.C."/>
            <person name="Labutti K."/>
            <person name="Haridas S."/>
            <person name="Kuo A."/>
            <person name="Salamov A."/>
            <person name="Ahrendt S.R."/>
            <person name="Lipzen A."/>
            <person name="Sullivan W."/>
            <person name="Andreopoulos W.B."/>
            <person name="Clum A."/>
            <person name="Lindquist E."/>
            <person name="Daum C."/>
            <person name="Ramamoorthy G.K."/>
            <person name="Gryganskyi A."/>
            <person name="Culley D."/>
            <person name="Magnuson J.K."/>
            <person name="James T.Y."/>
            <person name="O'Malley M.A."/>
            <person name="Stajich J.E."/>
            <person name="Spatafora J.W."/>
            <person name="Visel A."/>
            <person name="Grigoriev I.V."/>
        </authorList>
    </citation>
    <scope>NUCLEOTIDE SEQUENCE [LARGE SCALE GENOMIC DNA]</scope>
    <source>
        <strain evidence="1 2">ATCC 12442</strain>
    </source>
</reference>
<evidence type="ECO:0000313" key="1">
    <source>
        <dbReference type="EMBL" id="ORX72133.1"/>
    </source>
</evidence>
<evidence type="ECO:0000313" key="2">
    <source>
        <dbReference type="Proteomes" id="UP000193922"/>
    </source>
</evidence>
<organism evidence="1 2">
    <name type="scientific">Linderina pennispora</name>
    <dbReference type="NCBI Taxonomy" id="61395"/>
    <lineage>
        <taxon>Eukaryota</taxon>
        <taxon>Fungi</taxon>
        <taxon>Fungi incertae sedis</taxon>
        <taxon>Zoopagomycota</taxon>
        <taxon>Kickxellomycotina</taxon>
        <taxon>Kickxellomycetes</taxon>
        <taxon>Kickxellales</taxon>
        <taxon>Kickxellaceae</taxon>
        <taxon>Linderina</taxon>
    </lineage>
</organism>
<dbReference type="EMBL" id="MCFD01000003">
    <property type="protein sequence ID" value="ORX72133.1"/>
    <property type="molecule type" value="Genomic_DNA"/>
</dbReference>
<evidence type="ECO:0008006" key="3">
    <source>
        <dbReference type="Google" id="ProtNLM"/>
    </source>
</evidence>
<dbReference type="AlphaFoldDB" id="A0A1Y1WF50"/>
<protein>
    <recommendedName>
        <fullName evidence="3">F-box domain-containing protein</fullName>
    </recommendedName>
</protein>
<dbReference type="RefSeq" id="XP_040745557.1">
    <property type="nucleotide sequence ID" value="XM_040886816.1"/>
</dbReference>
<proteinExistence type="predicted"/>
<gene>
    <name evidence="1" type="ORF">DL89DRAFT_265770</name>
</gene>
<sequence>MDSLNLLGAAIISRVLDIATNNTLHKHSGMDDFRHVVELTTVCRYWKDCMPPYASETLIAERSYSCDVAPRDSCIPGHETKWSTNLNYIVTMGKRNLVKEMRVVMLGLCGCRLRLTSALAALNISTAQWTGVEELFFIGEGVFYAGMKIALVEKATHLHTDISRMVSTFPGICSMGYHAFQHSCFSSGYPSHPDGASPFYFTLQRAMLNRATKLLCMFPFPSDSLLYFTGKLSRLDLNINVVKDLGRVPLFDPDILETVRLYELTATKDPWYLFKPSRNGALTFPCLRELVILYYKRLEQATPSLYSTGGLTIVFPALERLYISDSTKHVVGFHGLFGEAPYLTNISEPIDRLPFIDPEIVKTASILRFFGEEPVNPIEPRPPRSRFTQFYETPSVAIDAFLTNATFPFPALTRWYNLRVLDFRTDVATLPELTCLLSQLPKLWYLSIVCLTMDRRDVTSWQWDRSTIDDEARQIPMVDDLEPVNIKLQSLHFRSDRFIDIEGLAELTKWLPSLLELTVLNFYVDEMREELKNVNREDVEVSEFPHRG</sequence>
<keyword evidence="2" id="KW-1185">Reference proteome</keyword>